<evidence type="ECO:0000313" key="4">
    <source>
        <dbReference type="Proteomes" id="UP000308768"/>
    </source>
</evidence>
<dbReference type="PANTHER" id="PTHR13360">
    <property type="entry name" value="ACTIVATING SIGNAL COINTEGRATOR 1 COMPLEX SUBUNIT 1"/>
    <property type="match status" value="1"/>
</dbReference>
<dbReference type="OrthoDB" id="277832at2759"/>
<feature type="region of interest" description="Disordered" evidence="1">
    <location>
        <begin position="65"/>
        <end position="96"/>
    </location>
</feature>
<feature type="compositionally biased region" description="Basic and acidic residues" evidence="1">
    <location>
        <begin position="212"/>
        <end position="235"/>
    </location>
</feature>
<dbReference type="InterPro" id="IPR019510">
    <property type="entry name" value="AKAP7-like_phosphoesterase"/>
</dbReference>
<keyword evidence="4" id="KW-1185">Reference proteome</keyword>
<evidence type="ECO:0000259" key="2">
    <source>
        <dbReference type="Pfam" id="PF10469"/>
    </source>
</evidence>
<dbReference type="Proteomes" id="UP000308768">
    <property type="component" value="Unassembled WGS sequence"/>
</dbReference>
<dbReference type="GO" id="GO:0005634">
    <property type="term" value="C:nucleus"/>
    <property type="evidence" value="ECO:0007669"/>
    <property type="project" value="TreeGrafter"/>
</dbReference>
<dbReference type="GO" id="GO:0006355">
    <property type="term" value="P:regulation of DNA-templated transcription"/>
    <property type="evidence" value="ECO:0007669"/>
    <property type="project" value="TreeGrafter"/>
</dbReference>
<dbReference type="InterPro" id="IPR009210">
    <property type="entry name" value="ASCC1"/>
</dbReference>
<dbReference type="PANTHER" id="PTHR13360:SF1">
    <property type="entry name" value="ACTIVATING SIGNAL COINTEGRATOR 1 COMPLEX SUBUNIT 1"/>
    <property type="match status" value="1"/>
</dbReference>
<dbReference type="STRING" id="331657.A0A4U0X1A9"/>
<dbReference type="AlphaFoldDB" id="A0A4U0X1A9"/>
<evidence type="ECO:0000313" key="3">
    <source>
        <dbReference type="EMBL" id="TKA69377.1"/>
    </source>
</evidence>
<dbReference type="Pfam" id="PF10469">
    <property type="entry name" value="AKAP7_NLS"/>
    <property type="match status" value="1"/>
</dbReference>
<dbReference type="Gene3D" id="3.90.1140.10">
    <property type="entry name" value="Cyclic phosphodiesterase"/>
    <property type="match status" value="1"/>
</dbReference>
<name>A0A4U0X1A9_9PEZI</name>
<feature type="region of interest" description="Disordered" evidence="1">
    <location>
        <begin position="30"/>
        <end position="51"/>
    </location>
</feature>
<comment type="caution">
    <text evidence="3">The sequence shown here is derived from an EMBL/GenBank/DDBJ whole genome shotgun (WGS) entry which is preliminary data.</text>
</comment>
<sequence length="300" mass="32055">MSLDEAGLTRAIELLRSINTAELLEEVGLEGARPTAISTSAESRLEDQDRGAAVLDSTHISTISSLPAVNPLPTSASDPSASTTPHPSPNSTTPIFPPPITPSVFAPVPTATPALLSIVLNSLHSMHSPCRTSILYAIPTDPTNRLHAFASRIRSLFTDADLLVPDDRPLKLHATIVNTIYAKGVGRKRPGRVADSSSNGATSEGSVADSTADVRPEPAREDQQPQQNDRAEGHGPHSRAPIRLDARELMNRYKGFVWAQDVAVEKVAVCKMGARKVVDERGRVVDEVYEEVGSVAVVGR</sequence>
<feature type="compositionally biased region" description="Polar residues" evidence="1">
    <location>
        <begin position="195"/>
        <end position="209"/>
    </location>
</feature>
<feature type="region of interest" description="Disordered" evidence="1">
    <location>
        <begin position="187"/>
        <end position="239"/>
    </location>
</feature>
<gene>
    <name evidence="3" type="ORF">B0A49_07047</name>
</gene>
<feature type="domain" description="A-kinase anchor protein 7-like phosphoesterase" evidence="2">
    <location>
        <begin position="115"/>
        <end position="276"/>
    </location>
</feature>
<reference evidence="3 4" key="1">
    <citation type="submission" date="2017-03" db="EMBL/GenBank/DDBJ databases">
        <title>Genomes of endolithic fungi from Antarctica.</title>
        <authorList>
            <person name="Coleine C."/>
            <person name="Masonjones S."/>
            <person name="Stajich J.E."/>
        </authorList>
    </citation>
    <scope>NUCLEOTIDE SEQUENCE [LARGE SCALE GENOMIC DNA]</scope>
    <source>
        <strain evidence="3 4">CCFEE 5187</strain>
    </source>
</reference>
<dbReference type="EMBL" id="NAJN01000736">
    <property type="protein sequence ID" value="TKA69377.1"/>
    <property type="molecule type" value="Genomic_DNA"/>
</dbReference>
<feature type="compositionally biased region" description="Low complexity" evidence="1">
    <location>
        <begin position="73"/>
        <end position="94"/>
    </location>
</feature>
<protein>
    <recommendedName>
        <fullName evidence="2">A-kinase anchor protein 7-like phosphoesterase domain-containing protein</fullName>
    </recommendedName>
</protein>
<proteinExistence type="predicted"/>
<dbReference type="GO" id="GO:0006307">
    <property type="term" value="P:DNA alkylation repair"/>
    <property type="evidence" value="ECO:0007669"/>
    <property type="project" value="InterPro"/>
</dbReference>
<accession>A0A4U0X1A9</accession>
<evidence type="ECO:0000256" key="1">
    <source>
        <dbReference type="SAM" id="MobiDB-lite"/>
    </source>
</evidence>
<organism evidence="3 4">
    <name type="scientific">Cryomyces minteri</name>
    <dbReference type="NCBI Taxonomy" id="331657"/>
    <lineage>
        <taxon>Eukaryota</taxon>
        <taxon>Fungi</taxon>
        <taxon>Dikarya</taxon>
        <taxon>Ascomycota</taxon>
        <taxon>Pezizomycotina</taxon>
        <taxon>Dothideomycetes</taxon>
        <taxon>Dothideomycetes incertae sedis</taxon>
        <taxon>Cryomyces</taxon>
    </lineage>
</organism>